<proteinExistence type="predicted"/>
<protein>
    <submittedName>
        <fullName evidence="1">Uncharacterized protein</fullName>
    </submittedName>
</protein>
<dbReference type="EMBL" id="KZ293513">
    <property type="protein sequence ID" value="PBK59095.1"/>
    <property type="molecule type" value="Genomic_DNA"/>
</dbReference>
<keyword evidence="2" id="KW-1185">Reference proteome</keyword>
<organism evidence="1 2">
    <name type="scientific">Armillaria solidipes</name>
    <dbReference type="NCBI Taxonomy" id="1076256"/>
    <lineage>
        <taxon>Eukaryota</taxon>
        <taxon>Fungi</taxon>
        <taxon>Dikarya</taxon>
        <taxon>Basidiomycota</taxon>
        <taxon>Agaricomycotina</taxon>
        <taxon>Agaricomycetes</taxon>
        <taxon>Agaricomycetidae</taxon>
        <taxon>Agaricales</taxon>
        <taxon>Marasmiineae</taxon>
        <taxon>Physalacriaceae</taxon>
        <taxon>Armillaria</taxon>
    </lineage>
</organism>
<reference evidence="2" key="1">
    <citation type="journal article" date="2017" name="Nat. Ecol. Evol.">
        <title>Genome expansion and lineage-specific genetic innovations in the forest pathogenic fungi Armillaria.</title>
        <authorList>
            <person name="Sipos G."/>
            <person name="Prasanna A.N."/>
            <person name="Walter M.C."/>
            <person name="O'Connor E."/>
            <person name="Balint B."/>
            <person name="Krizsan K."/>
            <person name="Kiss B."/>
            <person name="Hess J."/>
            <person name="Varga T."/>
            <person name="Slot J."/>
            <person name="Riley R."/>
            <person name="Boka B."/>
            <person name="Rigling D."/>
            <person name="Barry K."/>
            <person name="Lee J."/>
            <person name="Mihaltcheva S."/>
            <person name="LaButti K."/>
            <person name="Lipzen A."/>
            <person name="Waldron R."/>
            <person name="Moloney N.M."/>
            <person name="Sperisen C."/>
            <person name="Kredics L."/>
            <person name="Vagvoelgyi C."/>
            <person name="Patrignani A."/>
            <person name="Fitzpatrick D."/>
            <person name="Nagy I."/>
            <person name="Doyle S."/>
            <person name="Anderson J.B."/>
            <person name="Grigoriev I.V."/>
            <person name="Gueldener U."/>
            <person name="Muensterkoetter M."/>
            <person name="Nagy L.G."/>
        </authorList>
    </citation>
    <scope>NUCLEOTIDE SEQUENCE [LARGE SCALE GENOMIC DNA]</scope>
    <source>
        <strain evidence="2">28-4</strain>
    </source>
</reference>
<evidence type="ECO:0000313" key="2">
    <source>
        <dbReference type="Proteomes" id="UP000218334"/>
    </source>
</evidence>
<gene>
    <name evidence="1" type="ORF">ARMSODRAFT_809006</name>
</gene>
<accession>A0A2H3AJL7</accession>
<dbReference type="Proteomes" id="UP000218334">
    <property type="component" value="Unassembled WGS sequence"/>
</dbReference>
<sequence>MGRAAMIAIVALPSGRRCTHLRPAMTPEDRLVSARQPSSASFMSCNCTTCITKEGQWSAYTRDPVIMHLQRLHSCRRPALRAVCTRRREYDHPFSSSISDLLAFCLASSYNRPSSQGFQYHRGMSTAGAVS</sequence>
<dbReference type="AlphaFoldDB" id="A0A2H3AJL7"/>
<evidence type="ECO:0000313" key="1">
    <source>
        <dbReference type="EMBL" id="PBK59095.1"/>
    </source>
</evidence>
<name>A0A2H3AJL7_9AGAR</name>